<accession>A0A658QTW4</accession>
<evidence type="ECO:0000259" key="3">
    <source>
        <dbReference type="PROSITE" id="PS01031"/>
    </source>
</evidence>
<dbReference type="Pfam" id="PF00011">
    <property type="entry name" value="HSP20"/>
    <property type="match status" value="1"/>
</dbReference>
<evidence type="ECO:0000256" key="2">
    <source>
        <dbReference type="RuleBase" id="RU003616"/>
    </source>
</evidence>
<dbReference type="InterPro" id="IPR002068">
    <property type="entry name" value="A-crystallin/Hsp20_dom"/>
</dbReference>
<evidence type="ECO:0000313" key="5">
    <source>
        <dbReference type="Proteomes" id="UP000198263"/>
    </source>
</evidence>
<keyword evidence="4" id="KW-0346">Stress response</keyword>
<dbReference type="Gene3D" id="2.60.40.790">
    <property type="match status" value="1"/>
</dbReference>
<name>A0A658QTW4_9BURK</name>
<reference evidence="4 5" key="1">
    <citation type="submission" date="2016-01" db="EMBL/GenBank/DDBJ databases">
        <authorList>
            <person name="Peeters C."/>
        </authorList>
    </citation>
    <scope>NUCLEOTIDE SEQUENCE [LARGE SCALE GENOMIC DNA]</scope>
    <source>
        <strain evidence="4">LMG 29315</strain>
    </source>
</reference>
<evidence type="ECO:0000256" key="1">
    <source>
        <dbReference type="PROSITE-ProRule" id="PRU00285"/>
    </source>
</evidence>
<dbReference type="InterPro" id="IPR008978">
    <property type="entry name" value="HSP20-like_chaperone"/>
</dbReference>
<dbReference type="Proteomes" id="UP000198263">
    <property type="component" value="Unassembled WGS sequence"/>
</dbReference>
<proteinExistence type="inferred from homology"/>
<dbReference type="EMBL" id="FCNV02000002">
    <property type="protein sequence ID" value="SAL21003.1"/>
    <property type="molecule type" value="Genomic_DNA"/>
</dbReference>
<feature type="domain" description="SHSP" evidence="3">
    <location>
        <begin position="1"/>
        <end position="65"/>
    </location>
</feature>
<dbReference type="SUPFAM" id="SSF49764">
    <property type="entry name" value="HSP20-like chaperones"/>
    <property type="match status" value="1"/>
</dbReference>
<dbReference type="AlphaFoldDB" id="A0A658QTW4"/>
<comment type="caution">
    <text evidence="4">The sequence shown here is derived from an EMBL/GenBank/DDBJ whole genome shotgun (WGS) entry which is preliminary data.</text>
</comment>
<comment type="similarity">
    <text evidence="1 2">Belongs to the small heat shock protein (HSP20) family.</text>
</comment>
<sequence>MPDANVLPERNKEEQDGERVIRRERYTGEVSRSFSFGSQIDDGAASAQYQGGILTLTLPKKAPAD</sequence>
<evidence type="ECO:0000313" key="4">
    <source>
        <dbReference type="EMBL" id="SAL21003.1"/>
    </source>
</evidence>
<keyword evidence="5" id="KW-1185">Reference proteome</keyword>
<organism evidence="4 5">
    <name type="scientific">Caballeronia concitans</name>
    <dbReference type="NCBI Taxonomy" id="1777133"/>
    <lineage>
        <taxon>Bacteria</taxon>
        <taxon>Pseudomonadati</taxon>
        <taxon>Pseudomonadota</taxon>
        <taxon>Betaproteobacteria</taxon>
        <taxon>Burkholderiales</taxon>
        <taxon>Burkholderiaceae</taxon>
        <taxon>Caballeronia</taxon>
    </lineage>
</organism>
<dbReference type="PROSITE" id="PS01031">
    <property type="entry name" value="SHSP"/>
    <property type="match status" value="1"/>
</dbReference>
<protein>
    <submittedName>
        <fullName evidence="4">Heat shock protein Hsp20</fullName>
    </submittedName>
</protein>
<gene>
    <name evidence="4" type="ORF">AWB72_01409</name>
</gene>